<dbReference type="InterPro" id="IPR038376">
    <property type="entry name" value="ATP_synth_asu_C_sf"/>
</dbReference>
<reference evidence="16 18" key="1">
    <citation type="submission" date="2014-11" db="EMBL/GenBank/DDBJ databases">
        <authorList>
            <person name="Aslett M.A."/>
            <person name="De Silva N."/>
        </authorList>
    </citation>
    <scope>NUCLEOTIDE SEQUENCE [LARGE SCALE GENOMIC DNA]</scope>
    <source>
        <strain evidence="16 18">ATCC9714</strain>
    </source>
</reference>
<proteinExistence type="inferred from homology"/>
<dbReference type="PIRSF" id="PIRSF039088">
    <property type="entry name" value="F_ATPase_subunit_alpha"/>
    <property type="match status" value="1"/>
</dbReference>
<dbReference type="InterPro" id="IPR036121">
    <property type="entry name" value="ATPase_F1/V1/A1_a/bsu_N_sf"/>
</dbReference>
<dbReference type="EC" id="7.1.2.2" evidence="12"/>
<dbReference type="CDD" id="cd18113">
    <property type="entry name" value="ATP-synt_F1_alpha_C"/>
    <property type="match status" value="1"/>
</dbReference>
<keyword evidence="4 12" id="KW-1003">Cell membrane</keyword>
<dbReference type="GO" id="GO:0005524">
    <property type="term" value="F:ATP binding"/>
    <property type="evidence" value="ECO:0007669"/>
    <property type="project" value="UniProtKB-UniRule"/>
</dbReference>
<feature type="domain" description="ATPase F1/V1/A1 complex alpha/beta subunit N-terminal" evidence="15">
    <location>
        <begin position="28"/>
        <end position="92"/>
    </location>
</feature>
<evidence type="ECO:0000256" key="10">
    <source>
        <dbReference type="ARBA" id="ARBA00023196"/>
    </source>
</evidence>
<reference evidence="17 19" key="2">
    <citation type="submission" date="2015-01" db="EMBL/GenBank/DDBJ databases">
        <authorList>
            <person name="Aslett A.Martin."/>
            <person name="De Silva Nishadi"/>
        </authorList>
    </citation>
    <scope>NUCLEOTIDE SEQUENCE [LARGE SCALE GENOMIC DNA]</scope>
    <source>
        <strain evidence="17 19">R28058</strain>
    </source>
</reference>
<evidence type="ECO:0000256" key="6">
    <source>
        <dbReference type="ARBA" id="ARBA00022840"/>
    </source>
</evidence>
<comment type="similarity">
    <text evidence="2 12">Belongs to the ATPase alpha/beta chains family.</text>
</comment>
<evidence type="ECO:0000256" key="11">
    <source>
        <dbReference type="ARBA" id="ARBA00023310"/>
    </source>
</evidence>
<dbReference type="PROSITE" id="PS00152">
    <property type="entry name" value="ATPASE_ALPHA_BETA"/>
    <property type="match status" value="1"/>
</dbReference>
<feature type="site" description="Required for activity" evidence="12">
    <location>
        <position position="362"/>
    </location>
</feature>
<organism evidence="17 19">
    <name type="scientific">Paraclostridium sordellii</name>
    <name type="common">Clostridium sordellii</name>
    <dbReference type="NCBI Taxonomy" id="1505"/>
    <lineage>
        <taxon>Bacteria</taxon>
        <taxon>Bacillati</taxon>
        <taxon>Bacillota</taxon>
        <taxon>Clostridia</taxon>
        <taxon>Peptostreptococcales</taxon>
        <taxon>Peptostreptococcaceae</taxon>
        <taxon>Paraclostridium</taxon>
    </lineage>
</organism>
<dbReference type="Proteomes" id="UP000032811">
    <property type="component" value="Chromosome 1"/>
</dbReference>
<dbReference type="Proteomes" id="UP000049127">
    <property type="component" value="Unassembled WGS sequence"/>
</dbReference>
<dbReference type="GO" id="GO:0045259">
    <property type="term" value="C:proton-transporting ATP synthase complex"/>
    <property type="evidence" value="ECO:0007669"/>
    <property type="project" value="UniProtKB-KW"/>
</dbReference>
<keyword evidence="3 12" id="KW-0813">Transport</keyword>
<dbReference type="Pfam" id="PF02874">
    <property type="entry name" value="ATP-synt_ab_N"/>
    <property type="match status" value="1"/>
</dbReference>
<evidence type="ECO:0000313" key="18">
    <source>
        <dbReference type="Proteomes" id="UP000032811"/>
    </source>
</evidence>
<evidence type="ECO:0000313" key="17">
    <source>
        <dbReference type="EMBL" id="CEP41678.1"/>
    </source>
</evidence>
<dbReference type="GO" id="GO:0043531">
    <property type="term" value="F:ADP binding"/>
    <property type="evidence" value="ECO:0007669"/>
    <property type="project" value="TreeGrafter"/>
</dbReference>
<dbReference type="InterPro" id="IPR004100">
    <property type="entry name" value="ATPase_F1/V1/A1_a/bsu_N"/>
</dbReference>
<dbReference type="FunFam" id="3.40.50.300:FF:000002">
    <property type="entry name" value="ATP synthase subunit alpha"/>
    <property type="match status" value="1"/>
</dbReference>
<dbReference type="InterPro" id="IPR023366">
    <property type="entry name" value="ATP_synth_asu-like_sf"/>
</dbReference>
<dbReference type="RefSeq" id="WP_054629952.1">
    <property type="nucleotide sequence ID" value="NZ_CDLJ01000026.1"/>
</dbReference>
<dbReference type="EMBL" id="CEKZ01000026">
    <property type="protein sequence ID" value="CEP41678.1"/>
    <property type="molecule type" value="Genomic_DNA"/>
</dbReference>
<evidence type="ECO:0000259" key="14">
    <source>
        <dbReference type="Pfam" id="PF00306"/>
    </source>
</evidence>
<keyword evidence="8 12" id="KW-0406">Ion transport</keyword>
<keyword evidence="17" id="KW-0378">Hydrolase</keyword>
<dbReference type="Gene3D" id="3.40.50.300">
    <property type="entry name" value="P-loop containing nucleotide triphosphate hydrolases"/>
    <property type="match status" value="1"/>
</dbReference>
<feature type="binding site" evidence="12">
    <location>
        <begin position="169"/>
        <end position="176"/>
    </location>
    <ligand>
        <name>ATP</name>
        <dbReference type="ChEBI" id="CHEBI:30616"/>
    </ligand>
</feature>
<dbReference type="NCBIfam" id="NF009884">
    <property type="entry name" value="PRK13343.1"/>
    <property type="match status" value="1"/>
</dbReference>
<evidence type="ECO:0000256" key="9">
    <source>
        <dbReference type="ARBA" id="ARBA00023136"/>
    </source>
</evidence>
<evidence type="ECO:0000256" key="12">
    <source>
        <dbReference type="HAMAP-Rule" id="MF_01346"/>
    </source>
</evidence>
<keyword evidence="12" id="KW-0375">Hydrogen ion transport</keyword>
<dbReference type="CDD" id="cd18116">
    <property type="entry name" value="ATP-synt_F1_alpha_N"/>
    <property type="match status" value="1"/>
</dbReference>
<keyword evidence="6 12" id="KW-0067">ATP-binding</keyword>
<evidence type="ECO:0000256" key="7">
    <source>
        <dbReference type="ARBA" id="ARBA00022967"/>
    </source>
</evidence>
<dbReference type="NCBIfam" id="TIGR00962">
    <property type="entry name" value="atpA"/>
    <property type="match status" value="1"/>
</dbReference>
<dbReference type="Gene3D" id="2.40.30.20">
    <property type="match status" value="1"/>
</dbReference>
<evidence type="ECO:0000259" key="13">
    <source>
        <dbReference type="Pfam" id="PF00006"/>
    </source>
</evidence>
<dbReference type="InterPro" id="IPR005294">
    <property type="entry name" value="ATP_synth_F1_asu"/>
</dbReference>
<keyword evidence="10 12" id="KW-0139">CF(1)</keyword>
<comment type="function">
    <text evidence="12">Produces ATP from ADP in the presence of a proton gradient across the membrane. The alpha chain is a regulatory subunit.</text>
</comment>
<dbReference type="Gene3D" id="1.20.150.20">
    <property type="entry name" value="ATP synthase alpha/beta chain, C-terminal domain"/>
    <property type="match status" value="1"/>
</dbReference>
<dbReference type="InterPro" id="IPR020003">
    <property type="entry name" value="ATPase_a/bsu_AS"/>
</dbReference>
<feature type="domain" description="ATPase F1/V1/A1 complex alpha/beta subunit nucleotide-binding" evidence="13">
    <location>
        <begin position="149"/>
        <end position="364"/>
    </location>
</feature>
<evidence type="ECO:0000256" key="3">
    <source>
        <dbReference type="ARBA" id="ARBA00022448"/>
    </source>
</evidence>
<evidence type="ECO:0000313" key="19">
    <source>
        <dbReference type="Proteomes" id="UP000049127"/>
    </source>
</evidence>
<comment type="subcellular location">
    <subcellularLocation>
        <location evidence="12">Cell membrane</location>
        <topology evidence="12">Peripheral membrane protein</topology>
    </subcellularLocation>
    <subcellularLocation>
        <location evidence="1">Membrane</location>
        <topology evidence="1">Peripheral membrane protein</topology>
    </subcellularLocation>
</comment>
<keyword evidence="11 12" id="KW-0066">ATP synthesis</keyword>
<evidence type="ECO:0000256" key="5">
    <source>
        <dbReference type="ARBA" id="ARBA00022741"/>
    </source>
</evidence>
<keyword evidence="5 12" id="KW-0547">Nucleotide-binding</keyword>
<dbReference type="SUPFAM" id="SSF50615">
    <property type="entry name" value="N-terminal domain of alpha and beta subunits of F1 ATP synthase"/>
    <property type="match status" value="1"/>
</dbReference>
<gene>
    <name evidence="12 17" type="primary">atpA</name>
    <name evidence="16" type="ORF">ATCC9714_01541</name>
    <name evidence="17" type="ORF">R28058_32241</name>
</gene>
<dbReference type="Pfam" id="PF00006">
    <property type="entry name" value="ATP-synt_ab"/>
    <property type="match status" value="1"/>
</dbReference>
<evidence type="ECO:0000256" key="4">
    <source>
        <dbReference type="ARBA" id="ARBA00022475"/>
    </source>
</evidence>
<dbReference type="AlphaFoldDB" id="A0A0A1RVV2"/>
<dbReference type="InterPro" id="IPR000793">
    <property type="entry name" value="ATP_synth_asu_C"/>
</dbReference>
<keyword evidence="9 12" id="KW-0472">Membrane</keyword>
<feature type="domain" description="ATP synthase alpha subunit C-terminal" evidence="14">
    <location>
        <begin position="371"/>
        <end position="496"/>
    </location>
</feature>
<dbReference type="InterPro" id="IPR000194">
    <property type="entry name" value="ATPase_F1/V1/A1_a/bsu_nucl-bd"/>
</dbReference>
<dbReference type="PANTHER" id="PTHR48082:SF2">
    <property type="entry name" value="ATP SYNTHASE SUBUNIT ALPHA, MITOCHONDRIAL"/>
    <property type="match status" value="1"/>
</dbReference>
<dbReference type="SUPFAM" id="SSF47917">
    <property type="entry name" value="C-terminal domain of alpha and beta subunits of F1 ATP synthase"/>
    <property type="match status" value="1"/>
</dbReference>
<dbReference type="HAMAP" id="MF_01346">
    <property type="entry name" value="ATP_synth_alpha_bact"/>
    <property type="match status" value="1"/>
</dbReference>
<keyword evidence="7 12" id="KW-1278">Translocase</keyword>
<comment type="catalytic activity">
    <reaction evidence="12">
        <text>ATP + H2O + 4 H(+)(in) = ADP + phosphate + 5 H(+)(out)</text>
        <dbReference type="Rhea" id="RHEA:57720"/>
        <dbReference type="ChEBI" id="CHEBI:15377"/>
        <dbReference type="ChEBI" id="CHEBI:15378"/>
        <dbReference type="ChEBI" id="CHEBI:30616"/>
        <dbReference type="ChEBI" id="CHEBI:43474"/>
        <dbReference type="ChEBI" id="CHEBI:456216"/>
        <dbReference type="EC" id="7.1.2.2"/>
    </reaction>
</comment>
<evidence type="ECO:0000256" key="1">
    <source>
        <dbReference type="ARBA" id="ARBA00004170"/>
    </source>
</evidence>
<dbReference type="PANTHER" id="PTHR48082">
    <property type="entry name" value="ATP SYNTHASE SUBUNIT ALPHA, MITOCHONDRIAL"/>
    <property type="match status" value="1"/>
</dbReference>
<dbReference type="CDD" id="cd01132">
    <property type="entry name" value="F1-ATPase_alpha_CD"/>
    <property type="match status" value="1"/>
</dbReference>
<dbReference type="Pfam" id="PF00306">
    <property type="entry name" value="ATP-synt_ab_C"/>
    <property type="match status" value="1"/>
</dbReference>
<dbReference type="FunFam" id="1.20.150.20:FF:000001">
    <property type="entry name" value="ATP synthase subunit alpha"/>
    <property type="match status" value="1"/>
</dbReference>
<dbReference type="SUPFAM" id="SSF52540">
    <property type="entry name" value="P-loop containing nucleoside triphosphate hydrolases"/>
    <property type="match status" value="1"/>
</dbReference>
<dbReference type="InterPro" id="IPR027417">
    <property type="entry name" value="P-loop_NTPase"/>
</dbReference>
<evidence type="ECO:0000313" key="16">
    <source>
        <dbReference type="EMBL" id="CEJ72266.1"/>
    </source>
</evidence>
<dbReference type="EMBL" id="LN679998">
    <property type="protein sequence ID" value="CEJ72266.1"/>
    <property type="molecule type" value="Genomic_DNA"/>
</dbReference>
<dbReference type="GO" id="GO:0016787">
    <property type="term" value="F:hydrolase activity"/>
    <property type="evidence" value="ECO:0007669"/>
    <property type="project" value="UniProtKB-KW"/>
</dbReference>
<dbReference type="GO" id="GO:0046933">
    <property type="term" value="F:proton-transporting ATP synthase activity, rotational mechanism"/>
    <property type="evidence" value="ECO:0007669"/>
    <property type="project" value="UniProtKB-UniRule"/>
</dbReference>
<dbReference type="FunFam" id="2.40.30.20:FF:000001">
    <property type="entry name" value="ATP synthase subunit alpha"/>
    <property type="match status" value="1"/>
</dbReference>
<protein>
    <recommendedName>
        <fullName evidence="12">ATP synthase subunit alpha</fullName>
        <ecNumber evidence="12">7.1.2.2</ecNumber>
    </recommendedName>
    <alternativeName>
        <fullName evidence="12">ATP synthase F1 sector subunit alpha</fullName>
    </alternativeName>
    <alternativeName>
        <fullName evidence="12">F-ATPase subunit alpha</fullName>
    </alternativeName>
</protein>
<dbReference type="InterPro" id="IPR033732">
    <property type="entry name" value="ATP_synth_F1_a_nt-bd_dom"/>
</dbReference>
<dbReference type="OrthoDB" id="9803053at2"/>
<sequence>MNLRPEEISAIIKEQIKSYENKVELTDTGSVLKVGDGIASVYGLEKAMAGELLEFPGKVYGMALNLEEEMVGAVILGDDSGIKEGDIVKRTGNIVQVPVGDVMIGRVVNSLGQPVDGKGPIKADKFRPVESEATGIMARKSVHEPLQTGIKAIDAMIPIGKGQRELVIGDRQTGKTSICIDTILNQKGKDVVCIYVAIGQKRSTVAQVVNTLEKGGAMDYTIVVSATASESAPLQFLAPYAGVAMGEEFMFNGKHVLIVYDDLTKHAVAYREMSLLLKRPPGREAYPGDVFYLHSRLLERAAKLSDELGAGSITALPIIETQGGDVSAYIPTNVISITDGQIYLVPELFYSGIRPAVDPGISVSRVGGSAQIKSMKKVSGPLKLLYSQYKELAAFSQFGSDLDEDTKKRLAQGERIVEVLKQGEHQPMDVQNQVVMIFAVVNNLLEDIPVNNIRRFETELLEFVDANYPQIGEKILANGDFTQELTNAINDFKKKFVIEA</sequence>
<keyword evidence="18" id="KW-1185">Reference proteome</keyword>
<evidence type="ECO:0000256" key="8">
    <source>
        <dbReference type="ARBA" id="ARBA00023065"/>
    </source>
</evidence>
<evidence type="ECO:0000259" key="15">
    <source>
        <dbReference type="Pfam" id="PF02874"/>
    </source>
</evidence>
<evidence type="ECO:0000256" key="2">
    <source>
        <dbReference type="ARBA" id="ARBA00008936"/>
    </source>
</evidence>
<name>A0A0A1RVV2_PARSO</name>
<dbReference type="GO" id="GO:0005886">
    <property type="term" value="C:plasma membrane"/>
    <property type="evidence" value="ECO:0007669"/>
    <property type="project" value="UniProtKB-SubCell"/>
</dbReference>
<accession>A0A0A1RVV2</accession>
<dbReference type="GeneID" id="97536030"/>